<dbReference type="SUPFAM" id="SSF53448">
    <property type="entry name" value="Nucleotide-diphospho-sugar transferases"/>
    <property type="match status" value="1"/>
</dbReference>
<dbReference type="Gene3D" id="3.90.550.10">
    <property type="entry name" value="Spore Coat Polysaccharide Biosynthesis Protein SpsA, Chain A"/>
    <property type="match status" value="1"/>
</dbReference>
<gene>
    <name evidence="2" type="ORF">CGK74_17360</name>
</gene>
<dbReference type="Pfam" id="PF00535">
    <property type="entry name" value="Glycos_transf_2"/>
    <property type="match status" value="1"/>
</dbReference>
<dbReference type="PANTHER" id="PTHR43685">
    <property type="entry name" value="GLYCOSYLTRANSFERASE"/>
    <property type="match status" value="1"/>
</dbReference>
<organism evidence="2 3">
    <name type="scientific">Thauera propionica</name>
    <dbReference type="NCBI Taxonomy" id="2019431"/>
    <lineage>
        <taxon>Bacteria</taxon>
        <taxon>Pseudomonadati</taxon>
        <taxon>Pseudomonadota</taxon>
        <taxon>Betaproteobacteria</taxon>
        <taxon>Rhodocyclales</taxon>
        <taxon>Zoogloeaceae</taxon>
        <taxon>Thauera</taxon>
    </lineage>
</organism>
<dbReference type="AlphaFoldDB" id="A0A235EUA1"/>
<dbReference type="Proteomes" id="UP000215181">
    <property type="component" value="Unassembled WGS sequence"/>
</dbReference>
<evidence type="ECO:0000259" key="1">
    <source>
        <dbReference type="Pfam" id="PF00535"/>
    </source>
</evidence>
<dbReference type="InterPro" id="IPR050834">
    <property type="entry name" value="Glycosyltransf_2"/>
</dbReference>
<protein>
    <recommendedName>
        <fullName evidence="1">Glycosyltransferase 2-like domain-containing protein</fullName>
    </recommendedName>
</protein>
<comment type="caution">
    <text evidence="2">The sequence shown here is derived from an EMBL/GenBank/DDBJ whole genome shotgun (WGS) entry which is preliminary data.</text>
</comment>
<evidence type="ECO:0000313" key="2">
    <source>
        <dbReference type="EMBL" id="OYD52628.1"/>
    </source>
</evidence>
<dbReference type="RefSeq" id="WP_094269645.1">
    <property type="nucleotide sequence ID" value="NZ_NOIH01000033.1"/>
</dbReference>
<dbReference type="InterPro" id="IPR001173">
    <property type="entry name" value="Glyco_trans_2-like"/>
</dbReference>
<accession>A0A235EUA1</accession>
<evidence type="ECO:0000313" key="3">
    <source>
        <dbReference type="Proteomes" id="UP000215181"/>
    </source>
</evidence>
<feature type="domain" description="Glycosyltransferase 2-like" evidence="1">
    <location>
        <begin position="15"/>
        <end position="154"/>
    </location>
</feature>
<name>A0A235EUA1_9RHOO</name>
<sequence>MTDSASKINRRPLVSVIIPYYQRKHGVLAKCVKSILAQEGPFDLRVVITDDSSPVPAEEDLSKESCLDPRVHIVRQANAGAGAARNKCLDNVCPESDYIALMDSDDEWMESFLACAIQALEKGYDLFFSDSKRYSEEASRFNWENDPRLNLQPKDHLLIDADSNLYEYQGNFFDYAVRRSNIMGPSAMVYRRSIAPDLRFSDKLRNGQDRLFKLHLCCAVNKVAFSTRILSTEGEGVNIFDSASWGTRDSLLRASSYIDLAKAICGEVPLSAQQRLYVESQLGAARKEFVGGVIHLLRRRKPFDWKLVFRTLRRDPRSMLELFNISGKFVFGAR</sequence>
<proteinExistence type="predicted"/>
<dbReference type="EMBL" id="NOIH01000033">
    <property type="protein sequence ID" value="OYD52628.1"/>
    <property type="molecule type" value="Genomic_DNA"/>
</dbReference>
<dbReference type="InterPro" id="IPR029044">
    <property type="entry name" value="Nucleotide-diphossugar_trans"/>
</dbReference>
<dbReference type="PANTHER" id="PTHR43685:SF2">
    <property type="entry name" value="GLYCOSYLTRANSFERASE 2-LIKE DOMAIN-CONTAINING PROTEIN"/>
    <property type="match status" value="1"/>
</dbReference>
<reference evidence="2 3" key="1">
    <citation type="submission" date="2017-07" db="EMBL/GenBank/DDBJ databases">
        <title>Thauera sp. KNDSS-Mac4 genome sequence and assembly.</title>
        <authorList>
            <person name="Mayilraj S."/>
        </authorList>
    </citation>
    <scope>NUCLEOTIDE SEQUENCE [LARGE SCALE GENOMIC DNA]</scope>
    <source>
        <strain evidence="2 3">KNDSS-Mac4</strain>
    </source>
</reference>
<keyword evidence="3" id="KW-1185">Reference proteome</keyword>
<dbReference type="OrthoDB" id="9798249at2"/>